<feature type="region of interest" description="Disordered" evidence="1">
    <location>
        <begin position="29"/>
        <end position="49"/>
    </location>
</feature>
<dbReference type="Proteomes" id="UP000284403">
    <property type="component" value="Unassembled WGS sequence"/>
</dbReference>
<evidence type="ECO:0000313" key="3">
    <source>
        <dbReference type="Proteomes" id="UP000284403"/>
    </source>
</evidence>
<gene>
    <name evidence="2" type="ORF">Tco025E_04402</name>
</gene>
<reference evidence="2 3" key="1">
    <citation type="journal article" date="2018" name="BMC Genomics">
        <title>Genomic comparison of Trypanosoma conorhini and Trypanosoma rangeli to Trypanosoma cruzi strains of high and low virulence.</title>
        <authorList>
            <person name="Bradwell K.R."/>
            <person name="Koparde V.N."/>
            <person name="Matveyev A.V."/>
            <person name="Serrano M.G."/>
            <person name="Alves J.M."/>
            <person name="Parikh H."/>
            <person name="Huang B."/>
            <person name="Lee V."/>
            <person name="Espinosa-Alvarez O."/>
            <person name="Ortiz P.A."/>
            <person name="Costa-Martins A.G."/>
            <person name="Teixeira M.M."/>
            <person name="Buck G.A."/>
        </authorList>
    </citation>
    <scope>NUCLEOTIDE SEQUENCE [LARGE SCALE GENOMIC DNA]</scope>
    <source>
        <strain evidence="2 3">025E</strain>
    </source>
</reference>
<accession>A0A3R7MPM6</accession>
<organism evidence="2 3">
    <name type="scientific">Trypanosoma conorhini</name>
    <dbReference type="NCBI Taxonomy" id="83891"/>
    <lineage>
        <taxon>Eukaryota</taxon>
        <taxon>Discoba</taxon>
        <taxon>Euglenozoa</taxon>
        <taxon>Kinetoplastea</taxon>
        <taxon>Metakinetoplastina</taxon>
        <taxon>Trypanosomatida</taxon>
        <taxon>Trypanosomatidae</taxon>
        <taxon>Trypanosoma</taxon>
    </lineage>
</organism>
<proteinExistence type="predicted"/>
<evidence type="ECO:0000256" key="1">
    <source>
        <dbReference type="SAM" id="MobiDB-lite"/>
    </source>
</evidence>
<keyword evidence="3" id="KW-1185">Reference proteome</keyword>
<name>A0A3R7MPM6_9TRYP</name>
<protein>
    <submittedName>
        <fullName evidence="2">Uncharacterized protein</fullName>
    </submittedName>
</protein>
<feature type="compositionally biased region" description="Basic and acidic residues" evidence="1">
    <location>
        <begin position="36"/>
        <end position="49"/>
    </location>
</feature>
<dbReference type="EMBL" id="MKKU01000226">
    <property type="protein sequence ID" value="RNF18628.1"/>
    <property type="molecule type" value="Genomic_DNA"/>
</dbReference>
<comment type="caution">
    <text evidence="2">The sequence shown here is derived from an EMBL/GenBank/DDBJ whole genome shotgun (WGS) entry which is preliminary data.</text>
</comment>
<dbReference type="GeneID" id="40318013"/>
<dbReference type="OrthoDB" id="250612at2759"/>
<sequence>MRCDCVRHNSADQRTRGRGEVVGFTTAGAASQTQRAGKERALVPTETRRDRGVARQRVCWRSVGKRPGIPELIDKPLAEPWAPPSEAQPLICGGSKGCPCLSCEKRRRSQKFACASRAGRNE</sequence>
<dbReference type="AlphaFoldDB" id="A0A3R7MPM6"/>
<dbReference type="RefSeq" id="XP_029228553.1">
    <property type="nucleotide sequence ID" value="XM_029371312.1"/>
</dbReference>
<evidence type="ECO:0000313" key="2">
    <source>
        <dbReference type="EMBL" id="RNF18628.1"/>
    </source>
</evidence>